<evidence type="ECO:0000313" key="2">
    <source>
        <dbReference type="EMBL" id="KAF5571343.1"/>
    </source>
</evidence>
<feature type="compositionally biased region" description="Basic and acidic residues" evidence="1">
    <location>
        <begin position="164"/>
        <end position="173"/>
    </location>
</feature>
<dbReference type="Proteomes" id="UP000582016">
    <property type="component" value="Unassembled WGS sequence"/>
</dbReference>
<accession>A0A8H5NNM3</accession>
<comment type="caution">
    <text evidence="2">The sequence shown here is derived from an EMBL/GenBank/DDBJ whole genome shotgun (WGS) entry which is preliminary data.</text>
</comment>
<protein>
    <submittedName>
        <fullName evidence="2">Uncharacterized protein</fullName>
    </submittedName>
</protein>
<proteinExistence type="predicted"/>
<gene>
    <name evidence="2" type="ORF">FPHYL_519</name>
</gene>
<dbReference type="AlphaFoldDB" id="A0A8H5NNM3"/>
<keyword evidence="3" id="KW-1185">Reference proteome</keyword>
<reference evidence="2 3" key="1">
    <citation type="submission" date="2020-05" db="EMBL/GenBank/DDBJ databases">
        <title>Identification and distribution of gene clusters putatively required for synthesis of sphingolipid metabolism inhibitors in phylogenetically diverse species of the filamentous fungus Fusarium.</title>
        <authorList>
            <person name="Kim H.-S."/>
            <person name="Busman M."/>
            <person name="Brown D.W."/>
            <person name="Divon H."/>
            <person name="Uhlig S."/>
            <person name="Proctor R.H."/>
        </authorList>
    </citation>
    <scope>NUCLEOTIDE SEQUENCE [LARGE SCALE GENOMIC DNA]</scope>
    <source>
        <strain evidence="2 3">NRRL 13617</strain>
    </source>
</reference>
<evidence type="ECO:0000256" key="1">
    <source>
        <dbReference type="SAM" id="MobiDB-lite"/>
    </source>
</evidence>
<sequence length="190" mass="21395">MANHYQGFANEDLQELKNHLLELKFACSMVPTRRPERNVKKSLKTNSASLSETKEAIIEKVESDLEAIVSSIFIQEEHSSFHLPASKASTDLYNKLKEIRDCDRDCTEEDTNQVTSLLKRFVRELDPNHPFAAEPQEDSLKGGITDVEDVNQPINEDADGDLGTEDRGVRDPDSQDEPMGGFEAPMEDEE</sequence>
<name>A0A8H5NNM3_9HYPO</name>
<dbReference type="EMBL" id="JAAOAQ010000015">
    <property type="protein sequence ID" value="KAF5571343.1"/>
    <property type="molecule type" value="Genomic_DNA"/>
</dbReference>
<feature type="region of interest" description="Disordered" evidence="1">
    <location>
        <begin position="128"/>
        <end position="190"/>
    </location>
</feature>
<dbReference type="OrthoDB" id="5092896at2759"/>
<organism evidence="2 3">
    <name type="scientific">Fusarium phyllophilum</name>
    <dbReference type="NCBI Taxonomy" id="47803"/>
    <lineage>
        <taxon>Eukaryota</taxon>
        <taxon>Fungi</taxon>
        <taxon>Dikarya</taxon>
        <taxon>Ascomycota</taxon>
        <taxon>Pezizomycotina</taxon>
        <taxon>Sordariomycetes</taxon>
        <taxon>Hypocreomycetidae</taxon>
        <taxon>Hypocreales</taxon>
        <taxon>Nectriaceae</taxon>
        <taxon>Fusarium</taxon>
        <taxon>Fusarium fujikuroi species complex</taxon>
    </lineage>
</organism>
<evidence type="ECO:0000313" key="3">
    <source>
        <dbReference type="Proteomes" id="UP000582016"/>
    </source>
</evidence>